<dbReference type="AlphaFoldDB" id="A0AA97FDB2"/>
<feature type="domain" description="Glycosyltransferase 2-like" evidence="1">
    <location>
        <begin position="10"/>
        <end position="172"/>
    </location>
</feature>
<dbReference type="InterPro" id="IPR001173">
    <property type="entry name" value="Glyco_trans_2-like"/>
</dbReference>
<dbReference type="PANTHER" id="PTHR10859">
    <property type="entry name" value="GLYCOSYL TRANSFERASE"/>
    <property type="match status" value="1"/>
</dbReference>
<protein>
    <submittedName>
        <fullName evidence="2">Glycosyltransferase</fullName>
    </submittedName>
</protein>
<dbReference type="InterPro" id="IPR029044">
    <property type="entry name" value="Nucleotide-diphossugar_trans"/>
</dbReference>
<dbReference type="Gene3D" id="3.90.550.10">
    <property type="entry name" value="Spore Coat Polysaccharide Biosynthesis Protein SpsA, Chain A"/>
    <property type="match status" value="1"/>
</dbReference>
<organism evidence="2 3">
    <name type="scientific">Methanochimaera problematica</name>
    <dbReference type="NCBI Taxonomy" id="2609417"/>
    <lineage>
        <taxon>Archaea</taxon>
        <taxon>Methanobacteriati</taxon>
        <taxon>Methanobacteriota</taxon>
        <taxon>Stenosarchaea group</taxon>
        <taxon>Methanomicrobia</taxon>
        <taxon>Methanomicrobiales</taxon>
        <taxon>Methanomicrobiaceae</taxon>
        <taxon>Methanochimaera</taxon>
    </lineage>
</organism>
<dbReference type="PANTHER" id="PTHR10859:SF91">
    <property type="entry name" value="DOLICHYL-PHOSPHATE BETA-GLUCOSYLTRANSFERASE"/>
    <property type="match status" value="1"/>
</dbReference>
<dbReference type="GO" id="GO:0006487">
    <property type="term" value="P:protein N-linked glycosylation"/>
    <property type="evidence" value="ECO:0007669"/>
    <property type="project" value="TreeGrafter"/>
</dbReference>
<evidence type="ECO:0000259" key="1">
    <source>
        <dbReference type="Pfam" id="PF00535"/>
    </source>
</evidence>
<dbReference type="SUPFAM" id="SSF53448">
    <property type="entry name" value="Nucleotide-diphospho-sugar transferases"/>
    <property type="match status" value="1"/>
</dbReference>
<keyword evidence="3" id="KW-1185">Reference proteome</keyword>
<name>A0AA97FDB2_9EURY</name>
<gene>
    <name evidence="2" type="ORF">F1737_01045</name>
</gene>
<evidence type="ECO:0000313" key="3">
    <source>
        <dbReference type="Proteomes" id="UP001301797"/>
    </source>
</evidence>
<dbReference type="EMBL" id="CP043875">
    <property type="protein sequence ID" value="WOF15366.1"/>
    <property type="molecule type" value="Genomic_DNA"/>
</dbReference>
<sequence>MDNIPEENCTIVVPAYNEEKRILRFLDEALLFGGRFIFVCDGTDKTDEIVKKFGEENPGLKIKIIRSNTRLGKGGGIIEGIKAAETDYAGFVDADGSTSVSELKRLFSGLDRYDCVIGSRWLPESKVSVKQSLSRRIQSRIFNLAIRVLFSLPYRDTQCGAKVFRKKSLDRILPDVTSRGFEFDVEILWCMKKAGCKIHEVPISWNDMELSHVGGGDGIKMIYNLVKIRFG</sequence>
<evidence type="ECO:0000313" key="2">
    <source>
        <dbReference type="EMBL" id="WOF15366.1"/>
    </source>
</evidence>
<dbReference type="GeneID" id="85228713"/>
<dbReference type="Pfam" id="PF00535">
    <property type="entry name" value="Glycos_transf_2"/>
    <property type="match status" value="1"/>
</dbReference>
<dbReference type="KEGG" id="mefw:F1737_01045"/>
<reference evidence="2 3" key="1">
    <citation type="submission" date="2019-09" db="EMBL/GenBank/DDBJ databases">
        <title>The complete genome of Methanoplanus sp. FWC-SCC4.</title>
        <authorList>
            <person name="Chen S.-C."/>
            <person name="Zhou Y.-Z."/>
            <person name="Lai M.-C."/>
        </authorList>
    </citation>
    <scope>NUCLEOTIDE SEQUENCE [LARGE SCALE GENOMIC DNA]</scope>
    <source>
        <strain evidence="2 3">FWC-SCC4</strain>
    </source>
</reference>
<proteinExistence type="predicted"/>
<dbReference type="RefSeq" id="WP_317136936.1">
    <property type="nucleotide sequence ID" value="NZ_CP043875.1"/>
</dbReference>
<accession>A0AA97FDB2</accession>
<dbReference type="Proteomes" id="UP001301797">
    <property type="component" value="Chromosome"/>
</dbReference>